<accession>A0AAE1U121</accession>
<organism evidence="2 3">
    <name type="scientific">Petrolisthes manimaculis</name>
    <dbReference type="NCBI Taxonomy" id="1843537"/>
    <lineage>
        <taxon>Eukaryota</taxon>
        <taxon>Metazoa</taxon>
        <taxon>Ecdysozoa</taxon>
        <taxon>Arthropoda</taxon>
        <taxon>Crustacea</taxon>
        <taxon>Multicrustacea</taxon>
        <taxon>Malacostraca</taxon>
        <taxon>Eumalacostraca</taxon>
        <taxon>Eucarida</taxon>
        <taxon>Decapoda</taxon>
        <taxon>Pleocyemata</taxon>
        <taxon>Anomura</taxon>
        <taxon>Galatheoidea</taxon>
        <taxon>Porcellanidae</taxon>
        <taxon>Petrolisthes</taxon>
    </lineage>
</organism>
<evidence type="ECO:0000313" key="2">
    <source>
        <dbReference type="EMBL" id="KAK4306108.1"/>
    </source>
</evidence>
<dbReference type="AlphaFoldDB" id="A0AAE1U121"/>
<feature type="region of interest" description="Disordered" evidence="1">
    <location>
        <begin position="53"/>
        <end position="85"/>
    </location>
</feature>
<dbReference type="EMBL" id="JAWZYT010002180">
    <property type="protein sequence ID" value="KAK4306108.1"/>
    <property type="molecule type" value="Genomic_DNA"/>
</dbReference>
<dbReference type="Proteomes" id="UP001292094">
    <property type="component" value="Unassembled WGS sequence"/>
</dbReference>
<keyword evidence="3" id="KW-1185">Reference proteome</keyword>
<evidence type="ECO:0000256" key="1">
    <source>
        <dbReference type="SAM" id="MobiDB-lite"/>
    </source>
</evidence>
<reference evidence="2" key="1">
    <citation type="submission" date="2023-11" db="EMBL/GenBank/DDBJ databases">
        <title>Genome assemblies of two species of porcelain crab, Petrolisthes cinctipes and Petrolisthes manimaculis (Anomura: Porcellanidae).</title>
        <authorList>
            <person name="Angst P."/>
        </authorList>
    </citation>
    <scope>NUCLEOTIDE SEQUENCE</scope>
    <source>
        <strain evidence="2">PB745_02</strain>
        <tissue evidence="2">Gill</tissue>
    </source>
</reference>
<gene>
    <name evidence="2" type="ORF">Pmani_022058</name>
</gene>
<evidence type="ECO:0000313" key="3">
    <source>
        <dbReference type="Proteomes" id="UP001292094"/>
    </source>
</evidence>
<proteinExistence type="predicted"/>
<protein>
    <submittedName>
        <fullName evidence="2">Uncharacterized protein</fullName>
    </submittedName>
</protein>
<name>A0AAE1U121_9EUCA</name>
<comment type="caution">
    <text evidence="2">The sequence shown here is derived from an EMBL/GenBank/DDBJ whole genome shotgun (WGS) entry which is preliminary data.</text>
</comment>
<sequence length="85" mass="9138">MWSVVGVGGGGWSVVIMMRSNVECGGCGWSVRVKRPAVWIVSLKTSTSPFMAKQLTAPSTSTSTSPPTPQQDPILHHLCHPPTYE</sequence>